<name>A0A1W6AHS4_BACMY</name>
<gene>
    <name evidence="2" type="ORF">B7492_30530</name>
</gene>
<protein>
    <submittedName>
        <fullName evidence="2">Enterotoxin</fullName>
    </submittedName>
</protein>
<geneLocation type="plasmid" evidence="2 3">
    <name>unnamed1</name>
</geneLocation>
<dbReference type="EMBL" id="CP020744">
    <property type="protein sequence ID" value="ARJ25413.1"/>
    <property type="molecule type" value="Genomic_DNA"/>
</dbReference>
<dbReference type="SUPFAM" id="SSF58100">
    <property type="entry name" value="Bacterial hemolysins"/>
    <property type="match status" value="1"/>
</dbReference>
<evidence type="ECO:0000313" key="2">
    <source>
        <dbReference type="EMBL" id="ARJ25413.1"/>
    </source>
</evidence>
<keyword evidence="1" id="KW-0175">Coiled coil</keyword>
<evidence type="ECO:0000256" key="1">
    <source>
        <dbReference type="SAM" id="Coils"/>
    </source>
</evidence>
<dbReference type="Pfam" id="PF05791">
    <property type="entry name" value="Bacillus_HBL"/>
    <property type="match status" value="1"/>
</dbReference>
<feature type="coiled-coil region" evidence="1">
    <location>
        <begin position="192"/>
        <end position="219"/>
    </location>
</feature>
<dbReference type="Gene3D" id="1.20.1170.10">
    <property type="match status" value="1"/>
</dbReference>
<accession>A0A1W6AHS4</accession>
<dbReference type="RefSeq" id="WP_085313182.1">
    <property type="nucleotide sequence ID" value="NZ_CP020744.1"/>
</dbReference>
<proteinExistence type="predicted"/>
<dbReference type="InterPro" id="IPR052785">
    <property type="entry name" value="Enterotoxin_cmpnt"/>
</dbReference>
<sequence>MKKTLVTGLMVTAILASPSNYVSVYAEKVQSKSESTYVQNVKNANTLSHSIRTLGSQSPLAQAYGLIILQQPTIKGTGMSSLTNHQEFVKNHVREWLDEYNPKLVDLNQDMQRFSTRFNGYYGTLYDLAGTVNTDAETKVSFVNAFNRLQQDVQTIQDSMNQTLLQLNRFNDLLLQDNKGFSEKAKIAIQSLEGSDGTVTQLRADIKRLQEEILVELAKILNRPNEVRNGVINIGKQVFTIAGGAAQTQTIDFISISSLGGGILDLFDSQTAASARIIEQKQKELLPLIQQLAETQIQVTEMTFIEDQMNGFTEMIKRQITTFEYLMNDWKALNDTMIQIQLNLSAGVHMDSVGLQNQLIQLKEFSDELYLQTKKFENFISNVTIN</sequence>
<dbReference type="GO" id="GO:0016020">
    <property type="term" value="C:membrane"/>
    <property type="evidence" value="ECO:0007669"/>
    <property type="project" value="InterPro"/>
</dbReference>
<reference evidence="2 3" key="1">
    <citation type="submission" date="2017-04" db="EMBL/GenBank/DDBJ databases">
        <title>The Characteristic of a Fine Plant Growth-Promoting Rhizobacteria Bacillus mycoides Gnyt1 and its Whole Genome Sequencing Analysis.</title>
        <authorList>
            <person name="Li J.H."/>
            <person name="Yao T."/>
        </authorList>
    </citation>
    <scope>NUCLEOTIDE SEQUENCE [LARGE SCALE GENOMIC DNA]</scope>
    <source>
        <strain evidence="2 3">Gnyt1</strain>
        <plasmid evidence="3">Plasmid unnamed1</plasmid>
    </source>
</reference>
<dbReference type="Proteomes" id="UP000192932">
    <property type="component" value="Plasmid unnamed1"/>
</dbReference>
<dbReference type="InterPro" id="IPR008414">
    <property type="entry name" value="HBL"/>
</dbReference>
<dbReference type="CDD" id="cd22654">
    <property type="entry name" value="ClyA_NheA-like"/>
    <property type="match status" value="1"/>
</dbReference>
<evidence type="ECO:0000313" key="3">
    <source>
        <dbReference type="Proteomes" id="UP000192932"/>
    </source>
</evidence>
<keyword evidence="2" id="KW-0614">Plasmid</keyword>
<dbReference type="PANTHER" id="PTHR38443">
    <property type="match status" value="1"/>
</dbReference>
<dbReference type="AlphaFoldDB" id="A0A1W6AHS4"/>
<organism evidence="2 3">
    <name type="scientific">Bacillus mycoides</name>
    <dbReference type="NCBI Taxonomy" id="1405"/>
    <lineage>
        <taxon>Bacteria</taxon>
        <taxon>Bacillati</taxon>
        <taxon>Bacillota</taxon>
        <taxon>Bacilli</taxon>
        <taxon>Bacillales</taxon>
        <taxon>Bacillaceae</taxon>
        <taxon>Bacillus</taxon>
        <taxon>Bacillus cereus group</taxon>
    </lineage>
</organism>
<dbReference type="PANTHER" id="PTHR38443:SF2">
    <property type="entry name" value="NON-HEMOLYTIC ENTEROTOXIN LYTIC COMPONENT L1"/>
    <property type="match status" value="1"/>
</dbReference>